<proteinExistence type="predicted"/>
<dbReference type="AlphaFoldDB" id="A0A6A7B2Z5"/>
<evidence type="ECO:0000313" key="2">
    <source>
        <dbReference type="EMBL" id="KAF2849554.1"/>
    </source>
</evidence>
<keyword evidence="3" id="KW-1185">Reference proteome</keyword>
<feature type="compositionally biased region" description="Polar residues" evidence="1">
    <location>
        <begin position="112"/>
        <end position="123"/>
    </location>
</feature>
<dbReference type="Proteomes" id="UP000799423">
    <property type="component" value="Unassembled WGS sequence"/>
</dbReference>
<sequence length="204" mass="22906">MLPCVEAGSGQDAGCGLEYVQYGAPPWQLVTCEWWVGGLDRARRGQSRQWWQWWQRWQRWQRWPRSGGGCPGLTGTEADGRQLRCGCGLRLPSKPRPRSNCGELSHLRATPTDPQHSTASHEQATPPLRQTFALRRYRPPCLEQSRARQSEAAAHTVRCCSAPPLPSHASADPATSPRLRRHTHTHTHTHTRPRSHPAPPARAS</sequence>
<feature type="compositionally biased region" description="Basic residues" evidence="1">
    <location>
        <begin position="178"/>
        <end position="195"/>
    </location>
</feature>
<organism evidence="2 3">
    <name type="scientific">Plenodomus tracheiphilus IPT5</name>
    <dbReference type="NCBI Taxonomy" id="1408161"/>
    <lineage>
        <taxon>Eukaryota</taxon>
        <taxon>Fungi</taxon>
        <taxon>Dikarya</taxon>
        <taxon>Ascomycota</taxon>
        <taxon>Pezizomycotina</taxon>
        <taxon>Dothideomycetes</taxon>
        <taxon>Pleosporomycetidae</taxon>
        <taxon>Pleosporales</taxon>
        <taxon>Pleosporineae</taxon>
        <taxon>Leptosphaeriaceae</taxon>
        <taxon>Plenodomus</taxon>
    </lineage>
</organism>
<gene>
    <name evidence="2" type="ORF">T440DRAFT_129946</name>
</gene>
<reference evidence="2" key="1">
    <citation type="submission" date="2020-01" db="EMBL/GenBank/DDBJ databases">
        <authorList>
            <consortium name="DOE Joint Genome Institute"/>
            <person name="Haridas S."/>
            <person name="Albert R."/>
            <person name="Binder M."/>
            <person name="Bloem J."/>
            <person name="Labutti K."/>
            <person name="Salamov A."/>
            <person name="Andreopoulos B."/>
            <person name="Baker S.E."/>
            <person name="Barry K."/>
            <person name="Bills G."/>
            <person name="Bluhm B.H."/>
            <person name="Cannon C."/>
            <person name="Castanera R."/>
            <person name="Culley D.E."/>
            <person name="Daum C."/>
            <person name="Ezra D."/>
            <person name="Gonzalez J.B."/>
            <person name="Henrissat B."/>
            <person name="Kuo A."/>
            <person name="Liang C."/>
            <person name="Lipzen A."/>
            <person name="Lutzoni F."/>
            <person name="Magnuson J."/>
            <person name="Mondo S."/>
            <person name="Nolan M."/>
            <person name="Ohm R."/>
            <person name="Pangilinan J."/>
            <person name="Park H.-J."/>
            <person name="Ramirez L."/>
            <person name="Alfaro M."/>
            <person name="Sun H."/>
            <person name="Tritt A."/>
            <person name="Yoshinaga Y."/>
            <person name="Zwiers L.-H."/>
            <person name="Turgeon B.G."/>
            <person name="Goodwin S.B."/>
            <person name="Spatafora J.W."/>
            <person name="Crous P.W."/>
            <person name="Grigoriev I.V."/>
        </authorList>
    </citation>
    <scope>NUCLEOTIDE SEQUENCE</scope>
    <source>
        <strain evidence="2">IPT5</strain>
    </source>
</reference>
<feature type="region of interest" description="Disordered" evidence="1">
    <location>
        <begin position="95"/>
        <end position="130"/>
    </location>
</feature>
<evidence type="ECO:0000256" key="1">
    <source>
        <dbReference type="SAM" id="MobiDB-lite"/>
    </source>
</evidence>
<feature type="region of interest" description="Disordered" evidence="1">
    <location>
        <begin position="162"/>
        <end position="204"/>
    </location>
</feature>
<evidence type="ECO:0000313" key="3">
    <source>
        <dbReference type="Proteomes" id="UP000799423"/>
    </source>
</evidence>
<name>A0A6A7B2Z5_9PLEO</name>
<accession>A0A6A7B2Z5</accession>
<protein>
    <submittedName>
        <fullName evidence="2">Uncharacterized protein</fullName>
    </submittedName>
</protein>
<dbReference type="EMBL" id="MU006311">
    <property type="protein sequence ID" value="KAF2849554.1"/>
    <property type="molecule type" value="Genomic_DNA"/>
</dbReference>